<dbReference type="Proteomes" id="UP000248553">
    <property type="component" value="Unassembled WGS sequence"/>
</dbReference>
<name>A0A328BQC3_9BACT</name>
<keyword evidence="2" id="KW-1185">Reference proteome</keyword>
<evidence type="ECO:0008006" key="3">
    <source>
        <dbReference type="Google" id="ProtNLM"/>
    </source>
</evidence>
<dbReference type="OrthoDB" id="9863284at2"/>
<dbReference type="EMBL" id="QHKM01000001">
    <property type="protein sequence ID" value="RAK69470.1"/>
    <property type="molecule type" value="Genomic_DNA"/>
</dbReference>
<protein>
    <recommendedName>
        <fullName evidence="3">Outer membrane protein beta-barrel domain-containing protein</fullName>
    </recommendedName>
</protein>
<organism evidence="1 2">
    <name type="scientific">Hymenobacter edaphi</name>
    <dbReference type="NCBI Taxonomy" id="2211146"/>
    <lineage>
        <taxon>Bacteria</taxon>
        <taxon>Pseudomonadati</taxon>
        <taxon>Bacteroidota</taxon>
        <taxon>Cytophagia</taxon>
        <taxon>Cytophagales</taxon>
        <taxon>Hymenobacteraceae</taxon>
        <taxon>Hymenobacter</taxon>
    </lineage>
</organism>
<comment type="caution">
    <text evidence="1">The sequence shown here is derived from an EMBL/GenBank/DDBJ whole genome shotgun (WGS) entry which is preliminary data.</text>
</comment>
<proteinExistence type="predicted"/>
<evidence type="ECO:0000313" key="2">
    <source>
        <dbReference type="Proteomes" id="UP000248553"/>
    </source>
</evidence>
<reference evidence="2" key="1">
    <citation type="submission" date="2018-05" db="EMBL/GenBank/DDBJ databases">
        <authorList>
            <person name="Nie L."/>
        </authorList>
    </citation>
    <scope>NUCLEOTIDE SEQUENCE [LARGE SCALE GENOMIC DNA]</scope>
    <source>
        <strain evidence="2">NL</strain>
    </source>
</reference>
<accession>A0A328BQC3</accession>
<evidence type="ECO:0000313" key="1">
    <source>
        <dbReference type="EMBL" id="RAK69470.1"/>
    </source>
</evidence>
<dbReference type="AlphaFoldDB" id="A0A328BQC3"/>
<dbReference type="RefSeq" id="WP_111476206.1">
    <property type="nucleotide sequence ID" value="NZ_QHKM01000001.1"/>
</dbReference>
<sequence>MRRLRPARLSLGLLLGTAVAPRRADSLSARVPLRRLPGASAELTARYRFSRALAVRGGLGYALSRQEATVAVEKRQSYWGSSTQLVIRNNPGGPDTLRLVSYGLIDSVLSRQRQRYRLAQQYLTLPLAVEWHPRTPFIRWQPVLGLGATASWLLSGDYLTQIDDCHCQEQSQRRAGAGPFAPVSLALTASLGLDYALGLRSTLLLRPAATYSPTAGTRSGGRGTWSAGLQVGWLFDAHRP</sequence>
<gene>
    <name evidence="1" type="ORF">DLM85_00965</name>
</gene>